<dbReference type="GeneTree" id="ENSGT00940000161847"/>
<dbReference type="InterPro" id="IPR014745">
    <property type="entry name" value="MHC_II_a/b_N"/>
</dbReference>
<dbReference type="SMART" id="SM00407">
    <property type="entry name" value="IGc1"/>
    <property type="match status" value="1"/>
</dbReference>
<dbReference type="Gene3D" id="3.10.320.10">
    <property type="entry name" value="Class II Histocompatibility Antigen, M Beta Chain, Chain B, domain 1"/>
    <property type="match status" value="1"/>
</dbReference>
<evidence type="ECO:0000313" key="17">
    <source>
        <dbReference type="Proteomes" id="UP000261340"/>
    </source>
</evidence>
<reference evidence="16" key="2">
    <citation type="submission" date="2025-09" db="UniProtKB">
        <authorList>
            <consortium name="Ensembl"/>
        </authorList>
    </citation>
    <scope>IDENTIFICATION</scope>
</reference>
<evidence type="ECO:0000256" key="2">
    <source>
        <dbReference type="ARBA" id="ARBA00007394"/>
    </source>
</evidence>
<feature type="signal peptide" evidence="14">
    <location>
        <begin position="1"/>
        <end position="18"/>
    </location>
</feature>
<dbReference type="OMA" id="VANREIC"/>
<evidence type="ECO:0000256" key="12">
    <source>
        <dbReference type="ARBA" id="ARBA00023319"/>
    </source>
</evidence>
<dbReference type="PANTHER" id="PTHR19944">
    <property type="entry name" value="MHC CLASS II-RELATED"/>
    <property type="match status" value="1"/>
</dbReference>
<keyword evidence="7" id="KW-1064">Adaptive immunity</keyword>
<dbReference type="Proteomes" id="UP000261340">
    <property type="component" value="Unplaced"/>
</dbReference>
<protein>
    <recommendedName>
        <fullName evidence="15">Ig-like domain-containing protein</fullName>
    </recommendedName>
</protein>
<dbReference type="PANTHER" id="PTHR19944:SF86">
    <property type="entry name" value="HLA CLASS II HISTOCOMPATIBILITY ANTIGEN, DR ALPHA CHAIN"/>
    <property type="match status" value="1"/>
</dbReference>
<keyword evidence="6 13" id="KW-1133">Transmembrane helix</keyword>
<dbReference type="InterPro" id="IPR001003">
    <property type="entry name" value="MHC_II_a_N"/>
</dbReference>
<dbReference type="InterPro" id="IPR003597">
    <property type="entry name" value="Ig_C1-set"/>
</dbReference>
<dbReference type="SUPFAM" id="SSF54452">
    <property type="entry name" value="MHC antigen-recognition domain"/>
    <property type="match status" value="1"/>
</dbReference>
<keyword evidence="11" id="KW-0491">MHC II</keyword>
<sequence length="238" mass="25939">MKVLVLLLLLSSVLCVSADVQHESNAISACSDTDGEDVVVLDDEAVWYADFYKKTGVDTLPDFADPMRSPGQYDEAVANREICRYNLPTIRQAMKDFPKEHAPSNLIIYTELNEKLRVNNTLICYVTGFYPAPVNVSWTKNGESVTEGTSISLAFPNKDGTFRQTARLDFVPQTGDSYTCTVEHVALTRPVMKIHEIQTSPASQSTPSIGPVIFCGAGLTVGVLGAAAGIYLLIRGNK</sequence>
<dbReference type="AlphaFoldDB" id="A0A3Q0S0S8"/>
<organism evidence="16 17">
    <name type="scientific">Amphilophus citrinellus</name>
    <name type="common">Midas cichlid</name>
    <name type="synonym">Cichlasoma citrinellum</name>
    <dbReference type="NCBI Taxonomy" id="61819"/>
    <lineage>
        <taxon>Eukaryota</taxon>
        <taxon>Metazoa</taxon>
        <taxon>Chordata</taxon>
        <taxon>Craniata</taxon>
        <taxon>Vertebrata</taxon>
        <taxon>Euteleostomi</taxon>
        <taxon>Actinopterygii</taxon>
        <taxon>Neopterygii</taxon>
        <taxon>Teleostei</taxon>
        <taxon>Neoteleostei</taxon>
        <taxon>Acanthomorphata</taxon>
        <taxon>Ovalentaria</taxon>
        <taxon>Cichlomorphae</taxon>
        <taxon>Cichliformes</taxon>
        <taxon>Cichlidae</taxon>
        <taxon>New World cichlids</taxon>
        <taxon>Cichlasomatinae</taxon>
        <taxon>Heroini</taxon>
        <taxon>Amphilophus</taxon>
    </lineage>
</organism>
<feature type="transmembrane region" description="Helical" evidence="13">
    <location>
        <begin position="209"/>
        <end position="234"/>
    </location>
</feature>
<evidence type="ECO:0000256" key="11">
    <source>
        <dbReference type="ARBA" id="ARBA00023182"/>
    </source>
</evidence>
<evidence type="ECO:0000256" key="9">
    <source>
        <dbReference type="ARBA" id="ARBA00023157"/>
    </source>
</evidence>
<keyword evidence="12" id="KW-0393">Immunoglobulin domain</keyword>
<evidence type="ECO:0000256" key="6">
    <source>
        <dbReference type="ARBA" id="ARBA00022989"/>
    </source>
</evidence>
<keyword evidence="5" id="KW-0391">Immunity</keyword>
<keyword evidence="10" id="KW-0325">Glycoprotein</keyword>
<dbReference type="SUPFAM" id="SSF48726">
    <property type="entry name" value="Immunoglobulin"/>
    <property type="match status" value="1"/>
</dbReference>
<evidence type="ECO:0000256" key="4">
    <source>
        <dbReference type="ARBA" id="ARBA00022729"/>
    </source>
</evidence>
<dbReference type="InterPro" id="IPR011162">
    <property type="entry name" value="MHC_I/II-like_Ag-recog"/>
</dbReference>
<evidence type="ECO:0000256" key="14">
    <source>
        <dbReference type="SAM" id="SignalP"/>
    </source>
</evidence>
<keyword evidence="3 13" id="KW-0812">Transmembrane</keyword>
<evidence type="ECO:0000256" key="1">
    <source>
        <dbReference type="ARBA" id="ARBA00004479"/>
    </source>
</evidence>
<dbReference type="Gene3D" id="2.60.40.10">
    <property type="entry name" value="Immunoglobulins"/>
    <property type="match status" value="1"/>
</dbReference>
<dbReference type="Ensembl" id="ENSACIT00000014416.1">
    <property type="protein sequence ID" value="ENSACIP00000014035.1"/>
    <property type="gene ID" value="ENSACIG00000010929.1"/>
</dbReference>
<proteinExistence type="inferred from homology"/>
<dbReference type="InterPro" id="IPR036179">
    <property type="entry name" value="Ig-like_dom_sf"/>
</dbReference>
<keyword evidence="17" id="KW-1185">Reference proteome</keyword>
<evidence type="ECO:0000256" key="13">
    <source>
        <dbReference type="SAM" id="Phobius"/>
    </source>
</evidence>
<dbReference type="PROSITE" id="PS00290">
    <property type="entry name" value="IG_MHC"/>
    <property type="match status" value="1"/>
</dbReference>
<accession>A0A3Q0S0S8</accession>
<dbReference type="GO" id="GO:0002504">
    <property type="term" value="P:antigen processing and presentation of peptide or polysaccharide antigen via MHC class II"/>
    <property type="evidence" value="ECO:0007669"/>
    <property type="project" value="UniProtKB-KW"/>
</dbReference>
<dbReference type="Pfam" id="PF00993">
    <property type="entry name" value="MHC_II_alpha"/>
    <property type="match status" value="1"/>
</dbReference>
<dbReference type="SMART" id="SM00920">
    <property type="entry name" value="MHC_II_alpha"/>
    <property type="match status" value="1"/>
</dbReference>
<evidence type="ECO:0000313" key="16">
    <source>
        <dbReference type="Ensembl" id="ENSACIP00000014035.1"/>
    </source>
</evidence>
<dbReference type="InterPro" id="IPR007110">
    <property type="entry name" value="Ig-like_dom"/>
</dbReference>
<dbReference type="Pfam" id="PF07654">
    <property type="entry name" value="C1-set"/>
    <property type="match status" value="1"/>
</dbReference>
<name>A0A3Q0S0S8_AMPCI</name>
<feature type="chain" id="PRO_5018557658" description="Ig-like domain-containing protein" evidence="14">
    <location>
        <begin position="19"/>
        <end position="238"/>
    </location>
</feature>
<evidence type="ECO:0000256" key="7">
    <source>
        <dbReference type="ARBA" id="ARBA00023130"/>
    </source>
</evidence>
<dbReference type="GO" id="GO:0002250">
    <property type="term" value="P:adaptive immune response"/>
    <property type="evidence" value="ECO:0007669"/>
    <property type="project" value="UniProtKB-KW"/>
</dbReference>
<dbReference type="GO" id="GO:0042613">
    <property type="term" value="C:MHC class II protein complex"/>
    <property type="evidence" value="ECO:0007669"/>
    <property type="project" value="UniProtKB-KW"/>
</dbReference>
<evidence type="ECO:0000256" key="5">
    <source>
        <dbReference type="ARBA" id="ARBA00022859"/>
    </source>
</evidence>
<evidence type="ECO:0000256" key="3">
    <source>
        <dbReference type="ARBA" id="ARBA00022692"/>
    </source>
</evidence>
<comment type="similarity">
    <text evidence="2">Belongs to the MHC class II family.</text>
</comment>
<dbReference type="InterPro" id="IPR050160">
    <property type="entry name" value="MHC/Immunoglobulin"/>
</dbReference>
<evidence type="ECO:0000259" key="15">
    <source>
        <dbReference type="PROSITE" id="PS50835"/>
    </source>
</evidence>
<reference evidence="16" key="1">
    <citation type="submission" date="2025-08" db="UniProtKB">
        <authorList>
            <consortium name="Ensembl"/>
        </authorList>
    </citation>
    <scope>IDENTIFICATION</scope>
</reference>
<keyword evidence="8 13" id="KW-0472">Membrane</keyword>
<comment type="subcellular location">
    <subcellularLocation>
        <location evidence="1">Membrane</location>
        <topology evidence="1">Single-pass type I membrane protein</topology>
    </subcellularLocation>
</comment>
<dbReference type="PROSITE" id="PS50835">
    <property type="entry name" value="IG_LIKE"/>
    <property type="match status" value="1"/>
</dbReference>
<keyword evidence="9" id="KW-1015">Disulfide bond</keyword>
<dbReference type="InterPro" id="IPR003006">
    <property type="entry name" value="Ig/MHC_CS"/>
</dbReference>
<keyword evidence="4 14" id="KW-0732">Signal</keyword>
<dbReference type="STRING" id="61819.ENSACIP00000014035"/>
<feature type="domain" description="Ig-like" evidence="15">
    <location>
        <begin position="103"/>
        <end position="192"/>
    </location>
</feature>
<evidence type="ECO:0000256" key="10">
    <source>
        <dbReference type="ARBA" id="ARBA00023180"/>
    </source>
</evidence>
<dbReference type="InterPro" id="IPR013783">
    <property type="entry name" value="Ig-like_fold"/>
</dbReference>
<evidence type="ECO:0000256" key="8">
    <source>
        <dbReference type="ARBA" id="ARBA00023136"/>
    </source>
</evidence>